<dbReference type="STRING" id="1561998.A0A1I7TD85"/>
<protein>
    <submittedName>
        <fullName evidence="2">Uncharacterized protein</fullName>
    </submittedName>
</protein>
<evidence type="ECO:0000313" key="1">
    <source>
        <dbReference type="Proteomes" id="UP000095282"/>
    </source>
</evidence>
<evidence type="ECO:0000313" key="2">
    <source>
        <dbReference type="WBParaSite" id="Csp11.Scaffold585.g4774.t1"/>
    </source>
</evidence>
<dbReference type="AlphaFoldDB" id="A0A1I7TD85"/>
<sequence length="162" mass="19118">MGCTILEVVPKPETDSSMLLKMLQMSIKETTQMPSTIRNISLLIRRDDVEEIELVSIYLIFYCGYSFSLRFLTSFEHSTIIFKDIIFDLETLMSLWHLHLESELWFQIDNENKMFDDSVVTVFKYSDVFIYTQILFQCFRLNGWSSFLVILDGKFQLSSIFN</sequence>
<dbReference type="eggNOG" id="KOG0059">
    <property type="taxonomic scope" value="Eukaryota"/>
</dbReference>
<name>A0A1I7TD85_9PELO</name>
<keyword evidence="1" id="KW-1185">Reference proteome</keyword>
<dbReference type="Proteomes" id="UP000095282">
    <property type="component" value="Unplaced"/>
</dbReference>
<reference evidence="2" key="1">
    <citation type="submission" date="2016-11" db="UniProtKB">
        <authorList>
            <consortium name="WormBaseParasite"/>
        </authorList>
    </citation>
    <scope>IDENTIFICATION</scope>
</reference>
<proteinExistence type="predicted"/>
<accession>A0A1I7TD85</accession>
<dbReference type="WBParaSite" id="Csp11.Scaffold585.g4774.t1">
    <property type="protein sequence ID" value="Csp11.Scaffold585.g4774.t1"/>
    <property type="gene ID" value="Csp11.Scaffold585.g4774"/>
</dbReference>
<organism evidence="1 2">
    <name type="scientific">Caenorhabditis tropicalis</name>
    <dbReference type="NCBI Taxonomy" id="1561998"/>
    <lineage>
        <taxon>Eukaryota</taxon>
        <taxon>Metazoa</taxon>
        <taxon>Ecdysozoa</taxon>
        <taxon>Nematoda</taxon>
        <taxon>Chromadorea</taxon>
        <taxon>Rhabditida</taxon>
        <taxon>Rhabditina</taxon>
        <taxon>Rhabditomorpha</taxon>
        <taxon>Rhabditoidea</taxon>
        <taxon>Rhabditidae</taxon>
        <taxon>Peloderinae</taxon>
        <taxon>Caenorhabditis</taxon>
    </lineage>
</organism>